<keyword evidence="3" id="KW-1185">Reference proteome</keyword>
<protein>
    <recommendedName>
        <fullName evidence="4">Secreted protein</fullName>
    </recommendedName>
</protein>
<feature type="chain" id="PRO_5043708299" description="Secreted protein" evidence="1">
    <location>
        <begin position="23"/>
        <end position="74"/>
    </location>
</feature>
<accession>A0AAV4VU03</accession>
<evidence type="ECO:0000313" key="3">
    <source>
        <dbReference type="Proteomes" id="UP001054945"/>
    </source>
</evidence>
<keyword evidence="1" id="KW-0732">Signal</keyword>
<organism evidence="2 3">
    <name type="scientific">Caerostris extrusa</name>
    <name type="common">Bark spider</name>
    <name type="synonym">Caerostris bankana</name>
    <dbReference type="NCBI Taxonomy" id="172846"/>
    <lineage>
        <taxon>Eukaryota</taxon>
        <taxon>Metazoa</taxon>
        <taxon>Ecdysozoa</taxon>
        <taxon>Arthropoda</taxon>
        <taxon>Chelicerata</taxon>
        <taxon>Arachnida</taxon>
        <taxon>Araneae</taxon>
        <taxon>Araneomorphae</taxon>
        <taxon>Entelegynae</taxon>
        <taxon>Araneoidea</taxon>
        <taxon>Araneidae</taxon>
        <taxon>Caerostris</taxon>
    </lineage>
</organism>
<name>A0AAV4VU03_CAEEX</name>
<dbReference type="Proteomes" id="UP001054945">
    <property type="component" value="Unassembled WGS sequence"/>
</dbReference>
<evidence type="ECO:0000313" key="2">
    <source>
        <dbReference type="EMBL" id="GIY73941.1"/>
    </source>
</evidence>
<evidence type="ECO:0008006" key="4">
    <source>
        <dbReference type="Google" id="ProtNLM"/>
    </source>
</evidence>
<feature type="signal peptide" evidence="1">
    <location>
        <begin position="1"/>
        <end position="22"/>
    </location>
</feature>
<sequence length="74" mass="8593">MPTETFSITLLAFLLFLQHGKINVDTSPASCFCVGEMKEFEWLQKYHKVNNGKDRIVRRLRFPVLETARDQSSC</sequence>
<gene>
    <name evidence="2" type="ORF">CEXT_222051</name>
</gene>
<dbReference type="AlphaFoldDB" id="A0AAV4VU03"/>
<proteinExistence type="predicted"/>
<comment type="caution">
    <text evidence="2">The sequence shown here is derived from an EMBL/GenBank/DDBJ whole genome shotgun (WGS) entry which is preliminary data.</text>
</comment>
<evidence type="ECO:0000256" key="1">
    <source>
        <dbReference type="SAM" id="SignalP"/>
    </source>
</evidence>
<dbReference type="EMBL" id="BPLR01015142">
    <property type="protein sequence ID" value="GIY73941.1"/>
    <property type="molecule type" value="Genomic_DNA"/>
</dbReference>
<reference evidence="2 3" key="1">
    <citation type="submission" date="2021-06" db="EMBL/GenBank/DDBJ databases">
        <title>Caerostris extrusa draft genome.</title>
        <authorList>
            <person name="Kono N."/>
            <person name="Arakawa K."/>
        </authorList>
    </citation>
    <scope>NUCLEOTIDE SEQUENCE [LARGE SCALE GENOMIC DNA]</scope>
</reference>